<dbReference type="AlphaFoldDB" id="A0AA36GYK3"/>
<accession>A0AA36GYK3</accession>
<feature type="transmembrane region" description="Helical" evidence="1">
    <location>
        <begin position="77"/>
        <end position="95"/>
    </location>
</feature>
<dbReference type="Proteomes" id="UP001176961">
    <property type="component" value="Unassembled WGS sequence"/>
</dbReference>
<evidence type="ECO:0000313" key="2">
    <source>
        <dbReference type="EMBL" id="CAJ0600521.1"/>
    </source>
</evidence>
<keyword evidence="1" id="KW-0812">Transmembrane</keyword>
<keyword evidence="1" id="KW-1133">Transmembrane helix</keyword>
<evidence type="ECO:0000313" key="3">
    <source>
        <dbReference type="Proteomes" id="UP001176961"/>
    </source>
</evidence>
<sequence>MLLAASFRIYIVPVRLILGRSYENSWIRSIETFCFAAEQLFVFQLDTAIFLISVERLIATVHVKHYEYMFRTAAHKVVLITLFVILDCVCSYFFFSDANLYHGSITLMYFSGIATTTRITGFAVKITLANFVFQAPINAILVSLDLADLYAFSLPPTFQ</sequence>
<feature type="transmembrane region" description="Helical" evidence="1">
    <location>
        <begin position="101"/>
        <end position="124"/>
    </location>
</feature>
<comment type="caution">
    <text evidence="2">The sequence shown here is derived from an EMBL/GenBank/DDBJ whole genome shotgun (WGS) entry which is preliminary data.</text>
</comment>
<organism evidence="2 3">
    <name type="scientific">Cylicocyclus nassatus</name>
    <name type="common">Nematode worm</name>
    <dbReference type="NCBI Taxonomy" id="53992"/>
    <lineage>
        <taxon>Eukaryota</taxon>
        <taxon>Metazoa</taxon>
        <taxon>Ecdysozoa</taxon>
        <taxon>Nematoda</taxon>
        <taxon>Chromadorea</taxon>
        <taxon>Rhabditida</taxon>
        <taxon>Rhabditina</taxon>
        <taxon>Rhabditomorpha</taxon>
        <taxon>Strongyloidea</taxon>
        <taxon>Strongylidae</taxon>
        <taxon>Cylicocyclus</taxon>
    </lineage>
</organism>
<gene>
    <name evidence="2" type="ORF">CYNAS_LOCUS12504</name>
</gene>
<evidence type="ECO:0000256" key="1">
    <source>
        <dbReference type="SAM" id="Phobius"/>
    </source>
</evidence>
<dbReference type="EMBL" id="CATQJL010000223">
    <property type="protein sequence ID" value="CAJ0600521.1"/>
    <property type="molecule type" value="Genomic_DNA"/>
</dbReference>
<proteinExistence type="predicted"/>
<name>A0AA36GYK3_CYLNA</name>
<protein>
    <submittedName>
        <fullName evidence="2">Uncharacterized protein</fullName>
    </submittedName>
</protein>
<keyword evidence="3" id="KW-1185">Reference proteome</keyword>
<keyword evidence="1" id="KW-0472">Membrane</keyword>
<reference evidence="2" key="1">
    <citation type="submission" date="2023-07" db="EMBL/GenBank/DDBJ databases">
        <authorList>
            <consortium name="CYATHOMIX"/>
        </authorList>
    </citation>
    <scope>NUCLEOTIDE SEQUENCE</scope>
    <source>
        <strain evidence="2">N/A</strain>
    </source>
</reference>